<dbReference type="RefSeq" id="WP_188575509.1">
    <property type="nucleotide sequence ID" value="NZ_BMCT01000001.1"/>
</dbReference>
<gene>
    <name evidence="2" type="ORF">GCM10007301_07480</name>
</gene>
<dbReference type="Gene3D" id="3.40.630.30">
    <property type="match status" value="1"/>
</dbReference>
<dbReference type="Proteomes" id="UP000606044">
    <property type="component" value="Unassembled WGS sequence"/>
</dbReference>
<reference evidence="2" key="2">
    <citation type="submission" date="2020-09" db="EMBL/GenBank/DDBJ databases">
        <authorList>
            <person name="Sun Q."/>
            <person name="Sedlacek I."/>
        </authorList>
    </citation>
    <scope>NUCLEOTIDE SEQUENCE</scope>
    <source>
        <strain evidence="2">CCM 7897</strain>
    </source>
</reference>
<name>A0A917BLB0_9HYPH</name>
<organism evidence="2 3">
    <name type="scientific">Azorhizobium oxalatiphilum</name>
    <dbReference type="NCBI Taxonomy" id="980631"/>
    <lineage>
        <taxon>Bacteria</taxon>
        <taxon>Pseudomonadati</taxon>
        <taxon>Pseudomonadota</taxon>
        <taxon>Alphaproteobacteria</taxon>
        <taxon>Hyphomicrobiales</taxon>
        <taxon>Xanthobacteraceae</taxon>
        <taxon>Azorhizobium</taxon>
    </lineage>
</organism>
<keyword evidence="3" id="KW-1185">Reference proteome</keyword>
<feature type="domain" description="BioF2-like acetyltransferase" evidence="1">
    <location>
        <begin position="214"/>
        <end position="345"/>
    </location>
</feature>
<comment type="caution">
    <text evidence="2">The sequence shown here is derived from an EMBL/GenBank/DDBJ whole genome shotgun (WGS) entry which is preliminary data.</text>
</comment>
<dbReference type="InterPro" id="IPR038740">
    <property type="entry name" value="BioF2-like_GNAT_dom"/>
</dbReference>
<dbReference type="Pfam" id="PF13480">
    <property type="entry name" value="Acetyltransf_6"/>
    <property type="match status" value="1"/>
</dbReference>
<reference evidence="2" key="1">
    <citation type="journal article" date="2014" name="Int. J. Syst. Evol. Microbiol.">
        <title>Complete genome sequence of Corynebacterium casei LMG S-19264T (=DSM 44701T), isolated from a smear-ripened cheese.</title>
        <authorList>
            <consortium name="US DOE Joint Genome Institute (JGI-PGF)"/>
            <person name="Walter F."/>
            <person name="Albersmeier A."/>
            <person name="Kalinowski J."/>
            <person name="Ruckert C."/>
        </authorList>
    </citation>
    <scope>NUCLEOTIDE SEQUENCE</scope>
    <source>
        <strain evidence="2">CCM 7897</strain>
    </source>
</reference>
<evidence type="ECO:0000259" key="1">
    <source>
        <dbReference type="Pfam" id="PF13480"/>
    </source>
</evidence>
<dbReference type="AlphaFoldDB" id="A0A917BLB0"/>
<protein>
    <recommendedName>
        <fullName evidence="1">BioF2-like acetyltransferase domain-containing protein</fullName>
    </recommendedName>
</protein>
<evidence type="ECO:0000313" key="3">
    <source>
        <dbReference type="Proteomes" id="UP000606044"/>
    </source>
</evidence>
<sequence>MWRETALPMLRASETAGAAPSSGRVVSGMADVPRHDWSACRPGEAEGWAYLRACEIGTPPAFRLSAARVDDARGFAAGAPLFEVGYRLDTPLQGGWLGRACDGIERRFPGLLEWRLIGVGSPFSEECPLAVHPRLSEAERGAALGALITGIEREARQRGAAAIAFKDIGQSDFARVGPILQAAGYAPINSLPLAVLDLEDTRTLDAYLARLSSATRKDIRRKLKRKDAVSVEWRSDIEGLEAEIADLYASTRAQSHVHYGAFEELPQDYFARLSRQMPGQVAFACYRVAGVLAAFNLLFIETDRVIDKFLGMRYPLAREHDLYALSWVENVRFCQSIGRRYLQTGQTAYASKLRFGSALRPSTHMVKHRNPLLQGAVRLAAPLLSFPRWDPDLRAHRARKATA</sequence>
<dbReference type="InterPro" id="IPR016181">
    <property type="entry name" value="Acyl_CoA_acyltransferase"/>
</dbReference>
<dbReference type="SUPFAM" id="SSF55729">
    <property type="entry name" value="Acyl-CoA N-acyltransferases (Nat)"/>
    <property type="match status" value="1"/>
</dbReference>
<proteinExistence type="predicted"/>
<evidence type="ECO:0000313" key="2">
    <source>
        <dbReference type="EMBL" id="GGF50607.1"/>
    </source>
</evidence>
<accession>A0A917BLB0</accession>
<dbReference type="EMBL" id="BMCT01000001">
    <property type="protein sequence ID" value="GGF50607.1"/>
    <property type="molecule type" value="Genomic_DNA"/>
</dbReference>